<dbReference type="InterPro" id="IPR008767">
    <property type="entry name" value="Phage_SPP1_head-tail_adaptor"/>
</dbReference>
<dbReference type="RefSeq" id="WP_073337946.1">
    <property type="nucleotide sequence ID" value="NZ_FQXM01000007.1"/>
</dbReference>
<keyword evidence="2" id="KW-1185">Reference proteome</keyword>
<dbReference type="EMBL" id="FQXM01000007">
    <property type="protein sequence ID" value="SHH59286.1"/>
    <property type="molecule type" value="Genomic_DNA"/>
</dbReference>
<proteinExistence type="predicted"/>
<sequence length="108" mass="12754">MSIGDLKHRITFQKFITSVNDNGFEIESWEEFKTVWASVKNLYGKEYFQAAAVQRERTVKFLIRAVPDIDETMRIYFQGKQYNITSIDNIRYENRFIEIKAMEVDGDG</sequence>
<dbReference type="Proteomes" id="UP000184447">
    <property type="component" value="Unassembled WGS sequence"/>
</dbReference>
<dbReference type="InterPro" id="IPR038666">
    <property type="entry name" value="SSP1_head-tail_sf"/>
</dbReference>
<dbReference type="OrthoDB" id="9808209at2"/>
<name>A0A1M5U8V2_9CLOT</name>
<dbReference type="Gene3D" id="2.40.10.270">
    <property type="entry name" value="Bacteriophage SPP1 head-tail adaptor protein"/>
    <property type="match status" value="1"/>
</dbReference>
<dbReference type="NCBIfam" id="TIGR01563">
    <property type="entry name" value="gp16_SPP1"/>
    <property type="match status" value="1"/>
</dbReference>
<dbReference type="Pfam" id="PF05521">
    <property type="entry name" value="Phage_HCP"/>
    <property type="match status" value="1"/>
</dbReference>
<organism evidence="1 2">
    <name type="scientific">Clostridium grantii DSM 8605</name>
    <dbReference type="NCBI Taxonomy" id="1121316"/>
    <lineage>
        <taxon>Bacteria</taxon>
        <taxon>Bacillati</taxon>
        <taxon>Bacillota</taxon>
        <taxon>Clostridia</taxon>
        <taxon>Eubacteriales</taxon>
        <taxon>Clostridiaceae</taxon>
        <taxon>Clostridium</taxon>
    </lineage>
</organism>
<protein>
    <submittedName>
        <fullName evidence="1">Phage head-tail adaptor, putative, SPP1 family</fullName>
    </submittedName>
</protein>
<gene>
    <name evidence="1" type="ORF">SAMN02745207_01640</name>
</gene>
<evidence type="ECO:0000313" key="2">
    <source>
        <dbReference type="Proteomes" id="UP000184447"/>
    </source>
</evidence>
<reference evidence="1 2" key="1">
    <citation type="submission" date="2016-11" db="EMBL/GenBank/DDBJ databases">
        <authorList>
            <person name="Jaros S."/>
            <person name="Januszkiewicz K."/>
            <person name="Wedrychowicz H."/>
        </authorList>
    </citation>
    <scope>NUCLEOTIDE SEQUENCE [LARGE SCALE GENOMIC DNA]</scope>
    <source>
        <strain evidence="1 2">DSM 8605</strain>
    </source>
</reference>
<accession>A0A1M5U8V2</accession>
<dbReference type="STRING" id="1121316.SAMN02745207_01640"/>
<evidence type="ECO:0000313" key="1">
    <source>
        <dbReference type="EMBL" id="SHH59286.1"/>
    </source>
</evidence>
<dbReference type="AlphaFoldDB" id="A0A1M5U8V2"/>